<comment type="caution">
    <text evidence="1">The sequence shown here is derived from an EMBL/GenBank/DDBJ whole genome shotgun (WGS) entry which is preliminary data.</text>
</comment>
<dbReference type="AlphaFoldDB" id="A0A1Q9QUJ1"/>
<dbReference type="Proteomes" id="UP000186736">
    <property type="component" value="Unassembled WGS sequence"/>
</dbReference>
<protein>
    <submittedName>
        <fullName evidence="1">Uncharacterized protein</fullName>
    </submittedName>
</protein>
<proteinExistence type="predicted"/>
<sequence length="261" mass="30150">MRTKFVRDLSVDEYELYRRHAAIIRKFSKDHELFRLVVRAFEAYERFMKNAVEAVRSNAELNQEALVDYSFEPGALILEFLNTSRIFVDHFRLKIIRAFGECSAELTSHVDLLGSEFDKYFSYRLLYKLRNYTTHCGLPLLHFQLKRVPGEHASLIVTMEPGELLDSFDGWGKIVRGDLESHKNDLYVLPLLRENVGSIHYIFHSLYGELYRDEVLDSLDLRIFGVGLPRNGLCNCGGRARCPRASSDFGVCGCSRDEMPH</sequence>
<evidence type="ECO:0000313" key="1">
    <source>
        <dbReference type="EMBL" id="OLS58816.1"/>
    </source>
</evidence>
<organism evidence="1 2">
    <name type="scientific">Pseudomonas putida</name>
    <name type="common">Arthrobacter siderocapsulatus</name>
    <dbReference type="NCBI Taxonomy" id="303"/>
    <lineage>
        <taxon>Bacteria</taxon>
        <taxon>Pseudomonadati</taxon>
        <taxon>Pseudomonadota</taxon>
        <taxon>Gammaproteobacteria</taxon>
        <taxon>Pseudomonadales</taxon>
        <taxon>Pseudomonadaceae</taxon>
        <taxon>Pseudomonas</taxon>
    </lineage>
</organism>
<accession>A0A1Q9QUJ1</accession>
<reference evidence="1 2" key="1">
    <citation type="submission" date="2016-10" db="EMBL/GenBank/DDBJ databases">
        <title>Genome Sequence of Pseudomonas putida GM4FR.</title>
        <authorList>
            <person name="Poehlein A."/>
            <person name="Wemheuer F."/>
            <person name="Hollensteiner J."/>
            <person name="Wemheuer B."/>
        </authorList>
    </citation>
    <scope>NUCLEOTIDE SEQUENCE [LARGE SCALE GENOMIC DNA]</scope>
    <source>
        <strain evidence="1 2">GM4FR</strain>
    </source>
</reference>
<dbReference type="EMBL" id="MKZO01000079">
    <property type="protein sequence ID" value="OLS58816.1"/>
    <property type="molecule type" value="Genomic_DNA"/>
</dbReference>
<gene>
    <name evidence="1" type="ORF">PSEMO_61770</name>
</gene>
<name>A0A1Q9QUJ1_PSEPU</name>
<evidence type="ECO:0000313" key="2">
    <source>
        <dbReference type="Proteomes" id="UP000186736"/>
    </source>
</evidence>